<evidence type="ECO:0000256" key="7">
    <source>
        <dbReference type="RuleBase" id="RU000538"/>
    </source>
</evidence>
<dbReference type="InterPro" id="IPR036735">
    <property type="entry name" value="NGN_dom_sf"/>
</dbReference>
<dbReference type="InterPro" id="IPR015869">
    <property type="entry name" value="Transcrpt_antiterm_NusG_bac_CS"/>
</dbReference>
<dbReference type="Gene3D" id="2.30.30.30">
    <property type="match status" value="1"/>
</dbReference>
<dbReference type="Pfam" id="PF00467">
    <property type="entry name" value="KOW"/>
    <property type="match status" value="1"/>
</dbReference>
<dbReference type="GO" id="GO:0005829">
    <property type="term" value="C:cytosol"/>
    <property type="evidence" value="ECO:0007669"/>
    <property type="project" value="TreeGrafter"/>
</dbReference>
<dbReference type="PANTHER" id="PTHR30265:SF2">
    <property type="entry name" value="TRANSCRIPTION TERMINATION_ANTITERMINATION PROTEIN NUSG"/>
    <property type="match status" value="1"/>
</dbReference>
<evidence type="ECO:0000256" key="3">
    <source>
        <dbReference type="ARBA" id="ARBA00023015"/>
    </source>
</evidence>
<comment type="function">
    <text evidence="5 7">Participates in transcription elongation, termination and antitermination.</text>
</comment>
<evidence type="ECO:0000313" key="10">
    <source>
        <dbReference type="EMBL" id="ATQ73721.1"/>
    </source>
</evidence>
<name>A0A2D2DFG0_9BURK</name>
<accession>A0A2D2DFG0</accession>
<comment type="similarity">
    <text evidence="5 7">Belongs to the NusG family.</text>
</comment>
<evidence type="ECO:0000259" key="8">
    <source>
        <dbReference type="SMART" id="SM00738"/>
    </source>
</evidence>
<gene>
    <name evidence="5" type="primary">nusG</name>
    <name evidence="10" type="ORF">CR152_03740</name>
</gene>
<feature type="domain" description="KOW" evidence="9">
    <location>
        <begin position="165"/>
        <end position="192"/>
    </location>
</feature>
<evidence type="ECO:0000313" key="11">
    <source>
        <dbReference type="Proteomes" id="UP000229897"/>
    </source>
</evidence>
<keyword evidence="3 5" id="KW-0805">Transcription regulation</keyword>
<dbReference type="OrthoDB" id="9809075at2"/>
<dbReference type="GO" id="GO:0032784">
    <property type="term" value="P:regulation of DNA-templated transcription elongation"/>
    <property type="evidence" value="ECO:0007669"/>
    <property type="project" value="InterPro"/>
</dbReference>
<evidence type="ECO:0000259" key="9">
    <source>
        <dbReference type="SMART" id="SM00739"/>
    </source>
</evidence>
<dbReference type="Gene3D" id="3.30.70.940">
    <property type="entry name" value="NusG, N-terminal domain"/>
    <property type="match status" value="1"/>
</dbReference>
<evidence type="ECO:0000256" key="5">
    <source>
        <dbReference type="HAMAP-Rule" id="MF_00948"/>
    </source>
</evidence>
<protein>
    <recommendedName>
        <fullName evidence="5 6">Transcription termination/antitermination protein NusG</fullName>
    </recommendedName>
</protein>
<evidence type="ECO:0000256" key="6">
    <source>
        <dbReference type="NCBIfam" id="TIGR00922"/>
    </source>
</evidence>
<dbReference type="GO" id="GO:0031564">
    <property type="term" value="P:transcription antitermination"/>
    <property type="evidence" value="ECO:0007669"/>
    <property type="project" value="UniProtKB-UniRule"/>
</dbReference>
<dbReference type="SUPFAM" id="SSF50104">
    <property type="entry name" value="Translation proteins SH3-like domain"/>
    <property type="match status" value="1"/>
</dbReference>
<evidence type="ECO:0000256" key="1">
    <source>
        <dbReference type="ARBA" id="ARBA00022472"/>
    </source>
</evidence>
<dbReference type="CDD" id="cd06091">
    <property type="entry name" value="KOW_NusG"/>
    <property type="match status" value="1"/>
</dbReference>
<dbReference type="CDD" id="cd09891">
    <property type="entry name" value="NGN_Bact_1"/>
    <property type="match status" value="1"/>
</dbReference>
<dbReference type="EMBL" id="CP024608">
    <property type="protein sequence ID" value="ATQ73721.1"/>
    <property type="molecule type" value="Genomic_DNA"/>
</dbReference>
<dbReference type="InterPro" id="IPR014722">
    <property type="entry name" value="Rib_uL2_dom2"/>
</dbReference>
<proteinExistence type="inferred from homology"/>
<dbReference type="PROSITE" id="PS01014">
    <property type="entry name" value="NUSG"/>
    <property type="match status" value="1"/>
</dbReference>
<dbReference type="GO" id="GO:0006353">
    <property type="term" value="P:DNA-templated transcription termination"/>
    <property type="evidence" value="ECO:0007669"/>
    <property type="project" value="UniProtKB-UniRule"/>
</dbReference>
<evidence type="ECO:0000256" key="4">
    <source>
        <dbReference type="ARBA" id="ARBA00023163"/>
    </source>
</evidence>
<feature type="domain" description="NusG-like N-terminal" evidence="8">
    <location>
        <begin position="44"/>
        <end position="153"/>
    </location>
</feature>
<dbReference type="Pfam" id="PF02357">
    <property type="entry name" value="NusG"/>
    <property type="match status" value="1"/>
</dbReference>
<dbReference type="SMART" id="SM00738">
    <property type="entry name" value="NGN"/>
    <property type="match status" value="1"/>
</dbReference>
<dbReference type="HAMAP" id="MF_00948">
    <property type="entry name" value="NusG"/>
    <property type="match status" value="1"/>
</dbReference>
<dbReference type="PRINTS" id="PR00338">
    <property type="entry name" value="NUSGTNSCPFCT"/>
</dbReference>
<evidence type="ECO:0000256" key="2">
    <source>
        <dbReference type="ARBA" id="ARBA00022814"/>
    </source>
</evidence>
<dbReference type="InterPro" id="IPR008991">
    <property type="entry name" value="Translation_prot_SH3-like_sf"/>
</dbReference>
<dbReference type="AlphaFoldDB" id="A0A2D2DFG0"/>
<dbReference type="FunFam" id="2.30.30.30:FF:000002">
    <property type="entry name" value="Transcription termination/antitermination factor NusG"/>
    <property type="match status" value="1"/>
</dbReference>
<dbReference type="PANTHER" id="PTHR30265">
    <property type="entry name" value="RHO-INTERACTING TRANSCRIPTION TERMINATION FACTOR NUSG"/>
    <property type="match status" value="1"/>
</dbReference>
<dbReference type="SMART" id="SM00739">
    <property type="entry name" value="KOW"/>
    <property type="match status" value="1"/>
</dbReference>
<dbReference type="RefSeq" id="WP_099873743.1">
    <property type="nucleotide sequence ID" value="NZ_CP024608.1"/>
</dbReference>
<dbReference type="InterPro" id="IPR005824">
    <property type="entry name" value="KOW"/>
</dbReference>
<dbReference type="GO" id="GO:0006354">
    <property type="term" value="P:DNA-templated transcription elongation"/>
    <property type="evidence" value="ECO:0007669"/>
    <property type="project" value="UniProtKB-UniRule"/>
</dbReference>
<dbReference type="KEGG" id="mass:CR152_03740"/>
<dbReference type="InterPro" id="IPR001062">
    <property type="entry name" value="Transcrpt_antiterm_NusG"/>
</dbReference>
<keyword evidence="2 5" id="KW-0889">Transcription antitermination</keyword>
<dbReference type="NCBIfam" id="TIGR00922">
    <property type="entry name" value="nusG"/>
    <property type="match status" value="1"/>
</dbReference>
<dbReference type="InterPro" id="IPR047050">
    <property type="entry name" value="NGN"/>
</dbReference>
<dbReference type="FunFam" id="3.30.70.940:FF:000001">
    <property type="entry name" value="Transcription termination/antitermination protein NusG"/>
    <property type="match status" value="1"/>
</dbReference>
<dbReference type="SUPFAM" id="SSF82679">
    <property type="entry name" value="N-utilization substance G protein NusG, N-terminal domain"/>
    <property type="match status" value="1"/>
</dbReference>
<dbReference type="Proteomes" id="UP000229897">
    <property type="component" value="Chromosome"/>
</dbReference>
<dbReference type="InterPro" id="IPR006645">
    <property type="entry name" value="NGN-like_dom"/>
</dbReference>
<keyword evidence="11" id="KW-1185">Reference proteome</keyword>
<keyword evidence="4 5" id="KW-0804">Transcription</keyword>
<keyword evidence="1 5" id="KW-0806">Transcription termination</keyword>
<dbReference type="InterPro" id="IPR043425">
    <property type="entry name" value="NusG-like"/>
</dbReference>
<reference evidence="10" key="1">
    <citation type="submission" date="2017-10" db="EMBL/GenBank/DDBJ databases">
        <title>Massilia psychrophilum sp. nov., a novel purple-pigmented bacterium isolated from Tianshan glacier, Xinjiang Municipality, China.</title>
        <authorList>
            <person name="Wang H."/>
        </authorList>
    </citation>
    <scope>NUCLEOTIDE SEQUENCE [LARGE SCALE GENOMIC DNA]</scope>
    <source>
        <strain evidence="10">B2</strain>
    </source>
</reference>
<organism evidence="10 11">
    <name type="scientific">Massilia violaceinigra</name>
    <dbReference type="NCBI Taxonomy" id="2045208"/>
    <lineage>
        <taxon>Bacteria</taxon>
        <taxon>Pseudomonadati</taxon>
        <taxon>Pseudomonadota</taxon>
        <taxon>Betaproteobacteria</taxon>
        <taxon>Burkholderiales</taxon>
        <taxon>Oxalobacteraceae</taxon>
        <taxon>Telluria group</taxon>
        <taxon>Massilia</taxon>
    </lineage>
</organism>
<sequence length="219" mass="24238">MSENVQDDAAGEPAVDAPAADALAPGVEAPAQDAAAALSVPVSNKRWYVVHAYSGMEKSVMRALTERVERAGMQDQFGRILVPVEEVVEVKNGQKSVTERRFFPGYVLVEMEMTDETWHLVKNTSKVTGFIGGKSNKPTPIPAREIDKIMQQMQEGIEKPRPKVLYEVGEQVRIKDGPFTDFNGNVEEVNYEKSKVRVSVTIFGRATPVELEFGQVEKV</sequence>